<sequence length="641" mass="68857">MSGNPFRVSLQQNHAAASPPPTVSFKTESRRVEVSGLGIDSVHESLRPTKTKKSVRIESPDASPPHPASYEDDDEPFQHLPRVNHAGSLLPPASAGCFGDSEYSSTEDPASKGVDGEGSSEQEGFMTDSGNNSALRKQSSAGPSSRVPANPFSKALATIEPSSSPATEPKASPPNRPSAERTGSGPSRASMDVESFKRLLMTGSAHPAHPSSHTSSPSAESATGQNPVSVPILESNSTDTSLISRQSIFESIQVANTETPRTSYEMAPLDDDERIKLEIKKPERKKPPPPKSRHGKLVTGRTPQTVSFSDFSASVPSEPRPSVNRTDSDLNKPLPPTPILSPSPHIVSQDMSPHDTAVKQTASSPSYSQSDLPATQKRVPPPVPLSRRHSQMHSSKTENRHRSNSNLTISSQHSYEPPLPSPGASTELPFHPQSHKSPPPPPPARRHGTGMSISSPHPPTPELRSAVPARSVTVPLNASQASHRTVLSSPPPSPAPRLSRTMSVNSTINPRSVSDPSSGMAPPPPPPRRHRSTRSSLDRERPSLSTGASPNGSRRTSTELKRISFDGRRISVTSESSLRHSFTPTVENERGPYSPGDGIVEEPRTITPNPASENTTTDILDDMERFQREIDELREKYSKGG</sequence>
<comment type="caution">
    <text evidence="2">The sequence shown here is derived from an EMBL/GenBank/DDBJ whole genome shotgun (WGS) entry which is preliminary data.</text>
</comment>
<evidence type="ECO:0000313" key="3">
    <source>
        <dbReference type="Proteomes" id="UP000799536"/>
    </source>
</evidence>
<dbReference type="Proteomes" id="UP000799536">
    <property type="component" value="Unassembled WGS sequence"/>
</dbReference>
<feature type="compositionally biased region" description="Polar residues" evidence="1">
    <location>
        <begin position="301"/>
        <end position="315"/>
    </location>
</feature>
<feature type="compositionally biased region" description="Basic residues" evidence="1">
    <location>
        <begin position="282"/>
        <end position="296"/>
    </location>
</feature>
<dbReference type="EMBL" id="ML994013">
    <property type="protein sequence ID" value="KAF2200622.1"/>
    <property type="molecule type" value="Genomic_DNA"/>
</dbReference>
<feature type="compositionally biased region" description="Polar residues" evidence="1">
    <location>
        <begin position="574"/>
        <end position="586"/>
    </location>
</feature>
<feature type="region of interest" description="Disordered" evidence="1">
    <location>
        <begin position="1"/>
        <end position="239"/>
    </location>
</feature>
<feature type="compositionally biased region" description="Polar residues" evidence="1">
    <location>
        <begin position="474"/>
        <end position="486"/>
    </location>
</feature>
<reference evidence="2" key="1">
    <citation type="journal article" date="2020" name="Stud. Mycol.">
        <title>101 Dothideomycetes genomes: a test case for predicting lifestyles and emergence of pathogens.</title>
        <authorList>
            <person name="Haridas S."/>
            <person name="Albert R."/>
            <person name="Binder M."/>
            <person name="Bloem J."/>
            <person name="Labutti K."/>
            <person name="Salamov A."/>
            <person name="Andreopoulos B."/>
            <person name="Baker S."/>
            <person name="Barry K."/>
            <person name="Bills G."/>
            <person name="Bluhm B."/>
            <person name="Cannon C."/>
            <person name="Castanera R."/>
            <person name="Culley D."/>
            <person name="Daum C."/>
            <person name="Ezra D."/>
            <person name="Gonzalez J."/>
            <person name="Henrissat B."/>
            <person name="Kuo A."/>
            <person name="Liang C."/>
            <person name="Lipzen A."/>
            <person name="Lutzoni F."/>
            <person name="Magnuson J."/>
            <person name="Mondo S."/>
            <person name="Nolan M."/>
            <person name="Ohm R."/>
            <person name="Pangilinan J."/>
            <person name="Park H.-J."/>
            <person name="Ramirez L."/>
            <person name="Alfaro M."/>
            <person name="Sun H."/>
            <person name="Tritt A."/>
            <person name="Yoshinaga Y."/>
            <person name="Zwiers L.-H."/>
            <person name="Turgeon B."/>
            <person name="Goodwin S."/>
            <person name="Spatafora J."/>
            <person name="Crous P."/>
            <person name="Grigoriev I."/>
        </authorList>
    </citation>
    <scope>NUCLEOTIDE SEQUENCE</scope>
    <source>
        <strain evidence="2">ATCC 74209</strain>
    </source>
</reference>
<feature type="compositionally biased region" description="Polar residues" evidence="1">
    <location>
        <begin position="606"/>
        <end position="616"/>
    </location>
</feature>
<feature type="compositionally biased region" description="Polar residues" evidence="1">
    <location>
        <begin position="501"/>
        <end position="512"/>
    </location>
</feature>
<feature type="compositionally biased region" description="Polar residues" evidence="1">
    <location>
        <begin position="224"/>
        <end position="239"/>
    </location>
</feature>
<dbReference type="AlphaFoldDB" id="A0A9P4JPD4"/>
<feature type="compositionally biased region" description="Polar residues" evidence="1">
    <location>
        <begin position="404"/>
        <end position="414"/>
    </location>
</feature>
<evidence type="ECO:0000313" key="2">
    <source>
        <dbReference type="EMBL" id="KAF2200622.1"/>
    </source>
</evidence>
<feature type="compositionally biased region" description="Polar residues" evidence="1">
    <location>
        <begin position="358"/>
        <end position="373"/>
    </location>
</feature>
<evidence type="ECO:0000256" key="1">
    <source>
        <dbReference type="SAM" id="MobiDB-lite"/>
    </source>
</evidence>
<feature type="region of interest" description="Disordered" evidence="1">
    <location>
        <begin position="253"/>
        <end position="560"/>
    </location>
</feature>
<feature type="compositionally biased region" description="Polar residues" evidence="1">
    <location>
        <begin position="543"/>
        <end position="555"/>
    </location>
</feature>
<proteinExistence type="predicted"/>
<protein>
    <submittedName>
        <fullName evidence="2">Uncharacterized protein</fullName>
    </submittedName>
</protein>
<organism evidence="2 3">
    <name type="scientific">Delitschia confertaspora ATCC 74209</name>
    <dbReference type="NCBI Taxonomy" id="1513339"/>
    <lineage>
        <taxon>Eukaryota</taxon>
        <taxon>Fungi</taxon>
        <taxon>Dikarya</taxon>
        <taxon>Ascomycota</taxon>
        <taxon>Pezizomycotina</taxon>
        <taxon>Dothideomycetes</taxon>
        <taxon>Pleosporomycetidae</taxon>
        <taxon>Pleosporales</taxon>
        <taxon>Delitschiaceae</taxon>
        <taxon>Delitschia</taxon>
    </lineage>
</organism>
<keyword evidence="3" id="KW-1185">Reference proteome</keyword>
<feature type="compositionally biased region" description="Polar residues" evidence="1">
    <location>
        <begin position="128"/>
        <end position="143"/>
    </location>
</feature>
<feature type="region of interest" description="Disordered" evidence="1">
    <location>
        <begin position="574"/>
        <end position="616"/>
    </location>
</feature>
<feature type="compositionally biased region" description="Low complexity" evidence="1">
    <location>
        <begin position="202"/>
        <end position="223"/>
    </location>
</feature>
<feature type="compositionally biased region" description="Polar residues" evidence="1">
    <location>
        <begin position="253"/>
        <end position="262"/>
    </location>
</feature>
<name>A0A9P4JPD4_9PLEO</name>
<accession>A0A9P4JPD4</accession>
<feature type="compositionally biased region" description="Polar residues" evidence="1">
    <location>
        <begin position="1"/>
        <end position="15"/>
    </location>
</feature>
<gene>
    <name evidence="2" type="ORF">GQ43DRAFT_463834</name>
</gene>
<dbReference type="OrthoDB" id="428854at2759"/>